<keyword evidence="2" id="KW-1185">Reference proteome</keyword>
<gene>
    <name evidence="1" type="ORF">M431DRAFT_401038</name>
</gene>
<sequence length="154" mass="16216">MLPGHGSIRPGPPDAGSDYGAATHKREWIPIHVRTCTASDGVCLIGMPGKSSHMLRPCMWPAVRAKCLARLVSPGALFPGFVLPGQYFHVTTAPTQAGIRGISSLVAADLPLHRGINPMDPIQCMILSSSTWYLASALGSPPSHLLVVAVSSVQ</sequence>
<proteinExistence type="predicted"/>
<protein>
    <submittedName>
        <fullName evidence="1">Uncharacterized protein</fullName>
    </submittedName>
</protein>
<dbReference type="Proteomes" id="UP000241690">
    <property type="component" value="Unassembled WGS sequence"/>
</dbReference>
<name>A0A2T4AEH0_TRIHA</name>
<dbReference type="AlphaFoldDB" id="A0A2T4AEH0"/>
<accession>A0A2T4AEH0</accession>
<dbReference type="EMBL" id="KZ679679">
    <property type="protein sequence ID" value="PTB55446.1"/>
    <property type="molecule type" value="Genomic_DNA"/>
</dbReference>
<dbReference type="GeneID" id="36623434"/>
<evidence type="ECO:0000313" key="1">
    <source>
        <dbReference type="EMBL" id="PTB55446.1"/>
    </source>
</evidence>
<dbReference type="RefSeq" id="XP_024775123.1">
    <property type="nucleotide sequence ID" value="XM_024914868.1"/>
</dbReference>
<reference evidence="1 2" key="1">
    <citation type="submission" date="2016-07" db="EMBL/GenBank/DDBJ databases">
        <title>Multiple horizontal gene transfer events from other fungi enriched the ability of initially mycotrophic Trichoderma (Ascomycota) to feed on dead plant biomass.</title>
        <authorList>
            <consortium name="DOE Joint Genome Institute"/>
            <person name="Aerts A."/>
            <person name="Atanasova L."/>
            <person name="Chenthamara K."/>
            <person name="Zhang J."/>
            <person name="Grujic M."/>
            <person name="Henrissat B."/>
            <person name="Kuo A."/>
            <person name="Salamov A."/>
            <person name="Lipzen A."/>
            <person name="Labutti K."/>
            <person name="Barry K."/>
            <person name="Miao Y."/>
            <person name="Rahimi M.J."/>
            <person name="Shen Q."/>
            <person name="Grigoriev I.V."/>
            <person name="Kubicek C.P."/>
            <person name="Druzhinina I.S."/>
        </authorList>
    </citation>
    <scope>NUCLEOTIDE SEQUENCE [LARGE SCALE GENOMIC DNA]</scope>
    <source>
        <strain evidence="1 2">CBS 226.95</strain>
    </source>
</reference>
<evidence type="ECO:0000313" key="2">
    <source>
        <dbReference type="Proteomes" id="UP000241690"/>
    </source>
</evidence>
<organism evidence="1 2">
    <name type="scientific">Trichoderma harzianum CBS 226.95</name>
    <dbReference type="NCBI Taxonomy" id="983964"/>
    <lineage>
        <taxon>Eukaryota</taxon>
        <taxon>Fungi</taxon>
        <taxon>Dikarya</taxon>
        <taxon>Ascomycota</taxon>
        <taxon>Pezizomycotina</taxon>
        <taxon>Sordariomycetes</taxon>
        <taxon>Hypocreomycetidae</taxon>
        <taxon>Hypocreales</taxon>
        <taxon>Hypocreaceae</taxon>
        <taxon>Trichoderma</taxon>
    </lineage>
</organism>